<keyword evidence="2" id="KW-1185">Reference proteome</keyword>
<dbReference type="InterPro" id="IPR013762">
    <property type="entry name" value="Integrase-like_cat_sf"/>
</dbReference>
<evidence type="ECO:0008006" key="3">
    <source>
        <dbReference type="Google" id="ProtNLM"/>
    </source>
</evidence>
<accession>A0ABM8WTN1</accession>
<protein>
    <recommendedName>
        <fullName evidence="3">Phage integrase</fullName>
    </recommendedName>
</protein>
<proteinExistence type="predicted"/>
<dbReference type="EMBL" id="CAJZAF010000009">
    <property type="protein sequence ID" value="CAG9170834.1"/>
    <property type="molecule type" value="Genomic_DNA"/>
</dbReference>
<gene>
    <name evidence="1" type="ORF">LMG23994_02019</name>
</gene>
<evidence type="ECO:0000313" key="2">
    <source>
        <dbReference type="Proteomes" id="UP000701702"/>
    </source>
</evidence>
<dbReference type="Proteomes" id="UP000701702">
    <property type="component" value="Unassembled WGS sequence"/>
</dbReference>
<dbReference type="RefSeq" id="WP_224001809.1">
    <property type="nucleotide sequence ID" value="NZ_CAJZAF010000009.1"/>
</dbReference>
<evidence type="ECO:0000313" key="1">
    <source>
        <dbReference type="EMBL" id="CAG9170834.1"/>
    </source>
</evidence>
<organism evidence="1 2">
    <name type="scientific">Cupriavidus pinatubonensis</name>
    <dbReference type="NCBI Taxonomy" id="248026"/>
    <lineage>
        <taxon>Bacteria</taxon>
        <taxon>Pseudomonadati</taxon>
        <taxon>Pseudomonadota</taxon>
        <taxon>Betaproteobacteria</taxon>
        <taxon>Burkholderiales</taxon>
        <taxon>Burkholderiaceae</taxon>
        <taxon>Cupriavidus</taxon>
    </lineage>
</organism>
<reference evidence="1 2" key="1">
    <citation type="submission" date="2021-08" db="EMBL/GenBank/DDBJ databases">
        <authorList>
            <person name="Peeters C."/>
        </authorList>
    </citation>
    <scope>NUCLEOTIDE SEQUENCE [LARGE SCALE GENOMIC DNA]</scope>
    <source>
        <strain evidence="1 2">LMG 23994</strain>
    </source>
</reference>
<dbReference type="Gene3D" id="1.10.443.10">
    <property type="entry name" value="Intergrase catalytic core"/>
    <property type="match status" value="1"/>
</dbReference>
<sequence>MTISLMEMGFQIASPSITPNQSFYRPIHWPPPADWVVSLDAQDHPLSRWGDSVLDFSAWVGKTFKLDFAGGRHNRSAPKLGPENQYVMRLLTTWLIWGPRGPKSWNSSRNSFYLIRRIVSLCENEGVLASELERFPKVIDKIHKLFQAKKERETILLILDRLRRGIETLGICLLNEEGLRILSKSFSANPCAGDEETVQTAYIPPRIWTYQNLRLRACLDDFLMHSEKVEECYHFCVDAYAYNFGSLEAAVVRTTPSDSYRPFAKQKDPSAVKRGENKYYGPFMDTAQKFCIAELIKRWIKRPKAGFDIRSLGSYLTLVQMVAITYIANFTLQRIEEASGLRSDCLIWDEDPTLGNIPIIRGETTKTDPDSDARWPTSPSVEVAVNAASFVAKMRMRCIAANPHSDCSEYDKANPLLFHYSCDPWGSSSRGFKPYVTQPMLSTYQNLLKRFPLLLDEDVLRITEDELATARMFTPNLDKDGKFKAGSVWVLAYHQLRRTGGVNMFASGLLSDTSIQVIMKHLTLHQTRYYGKNHSRLRFNEEVEGLTTTAKYDVMAKQIEAIVSERYVSPLGAERKQEVVVNLVSDKDFKALVKAGKKGEISFRETRLGGCTKRGHCDYGGIESISRCAGGDGAKPCRDAVYDREKASSAERHLKSVEHRLEVAQPESPRKKALEAEAQGLRNYLNVVRN</sequence>
<name>A0ABM8WTN1_9BURK</name>
<comment type="caution">
    <text evidence="1">The sequence shown here is derived from an EMBL/GenBank/DDBJ whole genome shotgun (WGS) entry which is preliminary data.</text>
</comment>